<evidence type="ECO:0000259" key="6">
    <source>
        <dbReference type="Pfam" id="PF08281"/>
    </source>
</evidence>
<dbReference type="AlphaFoldDB" id="A0A1I0PL38"/>
<dbReference type="EMBL" id="FOJG01000001">
    <property type="protein sequence ID" value="SEW14961.1"/>
    <property type="molecule type" value="Genomic_DNA"/>
</dbReference>
<dbReference type="InterPro" id="IPR039425">
    <property type="entry name" value="RNA_pol_sigma-70-like"/>
</dbReference>
<sequence length="180" mass="20533">MLVAAGDRQAFSLAYKLTYTRLYYLAKRFVNEEAARDIVAETYARLWKQPKSFDNMGHMAGYLSSMTRNACIDLLKRENRDKALQEDLHYLSDSTTDEQDEIRAALYKMVLDEIEKLSPLVKSIFKLSYLEGKSNAEICAILGLKDKTVRNKKAEALKAIRIGLGRFSFLLGILKNFSGF</sequence>
<reference evidence="8" key="1">
    <citation type="submission" date="2016-10" db="EMBL/GenBank/DDBJ databases">
        <authorList>
            <person name="Varghese N."/>
            <person name="Submissions S."/>
        </authorList>
    </citation>
    <scope>NUCLEOTIDE SEQUENCE [LARGE SCALE GENOMIC DNA]</scope>
    <source>
        <strain evidence="8">DSM 3695</strain>
    </source>
</reference>
<dbReference type="Pfam" id="PF08281">
    <property type="entry name" value="Sigma70_r4_2"/>
    <property type="match status" value="1"/>
</dbReference>
<protein>
    <submittedName>
        <fullName evidence="7">RNA polymerase sigma-70 factor, ECF subfamily</fullName>
    </submittedName>
</protein>
<name>A0A1I0PL38_9BACT</name>
<evidence type="ECO:0000313" key="7">
    <source>
        <dbReference type="EMBL" id="SEW14961.1"/>
    </source>
</evidence>
<gene>
    <name evidence="7" type="ORF">SAMN04488122_0839</name>
</gene>
<proteinExistence type="inferred from homology"/>
<dbReference type="InterPro" id="IPR013325">
    <property type="entry name" value="RNA_pol_sigma_r2"/>
</dbReference>
<dbReference type="InterPro" id="IPR014284">
    <property type="entry name" value="RNA_pol_sigma-70_dom"/>
</dbReference>
<dbReference type="Pfam" id="PF04542">
    <property type="entry name" value="Sigma70_r2"/>
    <property type="match status" value="1"/>
</dbReference>
<dbReference type="Proteomes" id="UP000199310">
    <property type="component" value="Unassembled WGS sequence"/>
</dbReference>
<evidence type="ECO:0000313" key="8">
    <source>
        <dbReference type="Proteomes" id="UP000199310"/>
    </source>
</evidence>
<evidence type="ECO:0000256" key="2">
    <source>
        <dbReference type="ARBA" id="ARBA00023015"/>
    </source>
</evidence>
<feature type="domain" description="RNA polymerase sigma factor 70 region 4 type 2" evidence="6">
    <location>
        <begin position="109"/>
        <end position="159"/>
    </location>
</feature>
<keyword evidence="4" id="KW-0804">Transcription</keyword>
<evidence type="ECO:0000256" key="3">
    <source>
        <dbReference type="ARBA" id="ARBA00023082"/>
    </source>
</evidence>
<evidence type="ECO:0000256" key="4">
    <source>
        <dbReference type="ARBA" id="ARBA00023163"/>
    </source>
</evidence>
<dbReference type="PANTHER" id="PTHR43133:SF46">
    <property type="entry name" value="RNA POLYMERASE SIGMA-70 FACTOR ECF SUBFAMILY"/>
    <property type="match status" value="1"/>
</dbReference>
<comment type="similarity">
    <text evidence="1">Belongs to the sigma-70 factor family. ECF subfamily.</text>
</comment>
<dbReference type="PANTHER" id="PTHR43133">
    <property type="entry name" value="RNA POLYMERASE ECF-TYPE SIGMA FACTO"/>
    <property type="match status" value="1"/>
</dbReference>
<keyword evidence="2" id="KW-0805">Transcription regulation</keyword>
<dbReference type="STRING" id="29529.SAMN04488122_0839"/>
<dbReference type="GO" id="GO:0003677">
    <property type="term" value="F:DNA binding"/>
    <property type="evidence" value="ECO:0007669"/>
    <property type="project" value="InterPro"/>
</dbReference>
<dbReference type="SUPFAM" id="SSF88946">
    <property type="entry name" value="Sigma2 domain of RNA polymerase sigma factors"/>
    <property type="match status" value="1"/>
</dbReference>
<dbReference type="NCBIfam" id="TIGR02937">
    <property type="entry name" value="sigma70-ECF"/>
    <property type="match status" value="1"/>
</dbReference>
<evidence type="ECO:0000259" key="5">
    <source>
        <dbReference type="Pfam" id="PF04542"/>
    </source>
</evidence>
<dbReference type="SUPFAM" id="SSF88659">
    <property type="entry name" value="Sigma3 and sigma4 domains of RNA polymerase sigma factors"/>
    <property type="match status" value="1"/>
</dbReference>
<dbReference type="GO" id="GO:0016987">
    <property type="term" value="F:sigma factor activity"/>
    <property type="evidence" value="ECO:0007669"/>
    <property type="project" value="UniProtKB-KW"/>
</dbReference>
<dbReference type="Gene3D" id="1.10.10.10">
    <property type="entry name" value="Winged helix-like DNA-binding domain superfamily/Winged helix DNA-binding domain"/>
    <property type="match status" value="1"/>
</dbReference>
<dbReference type="InterPro" id="IPR007627">
    <property type="entry name" value="RNA_pol_sigma70_r2"/>
</dbReference>
<dbReference type="RefSeq" id="WP_143059066.1">
    <property type="nucleotide sequence ID" value="NZ_FOJG01000001.1"/>
</dbReference>
<organism evidence="7 8">
    <name type="scientific">Chitinophaga arvensicola</name>
    <dbReference type="NCBI Taxonomy" id="29529"/>
    <lineage>
        <taxon>Bacteria</taxon>
        <taxon>Pseudomonadati</taxon>
        <taxon>Bacteroidota</taxon>
        <taxon>Chitinophagia</taxon>
        <taxon>Chitinophagales</taxon>
        <taxon>Chitinophagaceae</taxon>
        <taxon>Chitinophaga</taxon>
    </lineage>
</organism>
<feature type="domain" description="RNA polymerase sigma-70 region 2" evidence="5">
    <location>
        <begin position="18"/>
        <end position="80"/>
    </location>
</feature>
<keyword evidence="3" id="KW-0731">Sigma factor</keyword>
<evidence type="ECO:0000256" key="1">
    <source>
        <dbReference type="ARBA" id="ARBA00010641"/>
    </source>
</evidence>
<dbReference type="OrthoDB" id="678141at2"/>
<dbReference type="GO" id="GO:0006352">
    <property type="term" value="P:DNA-templated transcription initiation"/>
    <property type="evidence" value="ECO:0007669"/>
    <property type="project" value="InterPro"/>
</dbReference>
<accession>A0A1I0PL38</accession>
<dbReference type="InterPro" id="IPR013324">
    <property type="entry name" value="RNA_pol_sigma_r3/r4-like"/>
</dbReference>
<dbReference type="InterPro" id="IPR013249">
    <property type="entry name" value="RNA_pol_sigma70_r4_t2"/>
</dbReference>
<dbReference type="Gene3D" id="1.10.1740.10">
    <property type="match status" value="1"/>
</dbReference>
<dbReference type="InterPro" id="IPR036388">
    <property type="entry name" value="WH-like_DNA-bd_sf"/>
</dbReference>
<keyword evidence="8" id="KW-1185">Reference proteome</keyword>